<organism evidence="3 4">
    <name type="scientific">Xanthomonas phage FoX2</name>
    <dbReference type="NCBI Taxonomy" id="2723898"/>
    <lineage>
        <taxon>Viruses</taxon>
        <taxon>Duplodnaviria</taxon>
        <taxon>Heunggongvirae</taxon>
        <taxon>Uroviricota</taxon>
        <taxon>Caudoviricetes</taxon>
        <taxon>Foxunavirus</taxon>
        <taxon>Foxunavirus fox2</taxon>
    </lineage>
</organism>
<protein>
    <submittedName>
        <fullName evidence="3">Baseplate assembly protein</fullName>
    </submittedName>
</protein>
<dbReference type="PIRSF" id="PIRSF020481">
    <property type="entry name" value="BAP"/>
    <property type="match status" value="1"/>
</dbReference>
<dbReference type="InterPro" id="IPR014507">
    <property type="entry name" value="Baseplate_assembly_J_pred"/>
</dbReference>
<dbReference type="InterPro" id="IPR058530">
    <property type="entry name" value="Baseplate_J-like_C"/>
</dbReference>
<feature type="domain" description="Baseplate J-like central" evidence="1">
    <location>
        <begin position="138"/>
        <end position="209"/>
    </location>
</feature>
<name>A0A858NPK5_9CAUD</name>
<dbReference type="PANTHER" id="PTHR35862:SF1">
    <property type="entry name" value="FELS-2 PROPHAGE PROTEIN"/>
    <property type="match status" value="1"/>
</dbReference>
<evidence type="ECO:0000259" key="1">
    <source>
        <dbReference type="Pfam" id="PF26078"/>
    </source>
</evidence>
<dbReference type="Pfam" id="PF26079">
    <property type="entry name" value="Baseplate_J_C"/>
    <property type="match status" value="1"/>
</dbReference>
<dbReference type="EMBL" id="MT161382">
    <property type="protein sequence ID" value="QJB21835.1"/>
    <property type="molecule type" value="Genomic_DNA"/>
</dbReference>
<keyword evidence="4" id="KW-1185">Reference proteome</keyword>
<sequence length="304" mass="31676">MAGAYTNVNLSQLPVPNIVEQIDFESILAEIISDFITRMASAGVLYDALIESDPLYKLAEVAAYREVILRQRANESAKGVMLALALGADLDNLGANVDVGRLLIDAGDPNAVPPVLPTYESDDDFRARIQLSFEGYTTAGSEGSYVFHALSADGDVKDASAVSPTPGVVNVYVLSRTGNGSAPAPLVAKVNAALNAEDIRPMTDFVTVAGATIIPYSITAVLTLYPGPDAEVVRQAAMASLDAYVASVARIGYDVTRAGIIGALVQPGVQNVSLTQPAADIIVGDSQATFCTARAITNAVATNV</sequence>
<dbReference type="Proteomes" id="UP000671963">
    <property type="component" value="Segment"/>
</dbReference>
<evidence type="ECO:0000259" key="2">
    <source>
        <dbReference type="Pfam" id="PF26079"/>
    </source>
</evidence>
<feature type="domain" description="Baseplate J-like C-terminal" evidence="2">
    <location>
        <begin position="216"/>
        <end position="287"/>
    </location>
</feature>
<dbReference type="InterPro" id="IPR052726">
    <property type="entry name" value="Phage_Baseplate_Hub"/>
</dbReference>
<evidence type="ECO:0000313" key="3">
    <source>
        <dbReference type="EMBL" id="QJB21835.1"/>
    </source>
</evidence>
<dbReference type="InterPro" id="IPR058531">
    <property type="entry name" value="Baseplate_J_M"/>
</dbReference>
<reference evidence="3 4" key="1">
    <citation type="submission" date="2020-03" db="EMBL/GenBank/DDBJ databases">
        <title>Development of an integrated pest management strategy to control Xanthomonas campestris pv. campestris by using bacteriophages.</title>
        <authorList>
            <person name="Holtappels D."/>
            <person name="Rombouts S."/>
            <person name="Lavigne R."/>
            <person name="Wagemans J."/>
        </authorList>
    </citation>
    <scope>NUCLEOTIDE SEQUENCE [LARGE SCALE GENOMIC DNA]</scope>
</reference>
<accession>A0A858NPK5</accession>
<evidence type="ECO:0000313" key="4">
    <source>
        <dbReference type="Proteomes" id="UP000671963"/>
    </source>
</evidence>
<dbReference type="Pfam" id="PF26078">
    <property type="entry name" value="Baseplate_J_M"/>
    <property type="match status" value="1"/>
</dbReference>
<proteinExistence type="predicted"/>
<dbReference type="PANTHER" id="PTHR35862">
    <property type="entry name" value="FELS-2 PROPHAGE PROTEIN"/>
    <property type="match status" value="1"/>
</dbReference>
<gene>
    <name evidence="3" type="ORF">XccvBFoX2_gp16</name>
</gene>